<proteinExistence type="predicted"/>
<organism evidence="1 2">
    <name type="scientific">Oceanobacillus limi</name>
    <dbReference type="NCBI Taxonomy" id="930131"/>
    <lineage>
        <taxon>Bacteria</taxon>
        <taxon>Bacillati</taxon>
        <taxon>Bacillota</taxon>
        <taxon>Bacilli</taxon>
        <taxon>Bacillales</taxon>
        <taxon>Bacillaceae</taxon>
        <taxon>Oceanobacillus</taxon>
    </lineage>
</organism>
<reference evidence="1 2" key="1">
    <citation type="submission" date="2016-10" db="EMBL/GenBank/DDBJ databases">
        <authorList>
            <person name="de Groot N.N."/>
        </authorList>
    </citation>
    <scope>NUCLEOTIDE SEQUENCE [LARGE SCALE GENOMIC DNA]</scope>
    <source>
        <strain evidence="1 2">IBRC-M 10780</strain>
    </source>
</reference>
<dbReference type="EMBL" id="FOHE01000005">
    <property type="protein sequence ID" value="SET05892.1"/>
    <property type="molecule type" value="Genomic_DNA"/>
</dbReference>
<name>A0A1I0BH95_9BACI</name>
<protein>
    <recommendedName>
        <fullName evidence="3">DUF192 domain-containing protein</fullName>
    </recommendedName>
</protein>
<evidence type="ECO:0008006" key="3">
    <source>
        <dbReference type="Google" id="ProtNLM"/>
    </source>
</evidence>
<evidence type="ECO:0000313" key="1">
    <source>
        <dbReference type="EMBL" id="SET05892.1"/>
    </source>
</evidence>
<sequence>MKGLMGTKRLPESTGLHLKPCPSIHTFFMKYSIDILYLNTNSEIVGIEESLEPGKIGKRFANVKSVIELPAGTINRTSLSIGQAVALKK</sequence>
<dbReference type="STRING" id="930131.SAMN05216389_1058"/>
<dbReference type="Proteomes" id="UP000198618">
    <property type="component" value="Unassembled WGS sequence"/>
</dbReference>
<dbReference type="AlphaFoldDB" id="A0A1I0BH95"/>
<dbReference type="Pfam" id="PF02643">
    <property type="entry name" value="DUF192"/>
    <property type="match status" value="1"/>
</dbReference>
<evidence type="ECO:0000313" key="2">
    <source>
        <dbReference type="Proteomes" id="UP000198618"/>
    </source>
</evidence>
<dbReference type="Gene3D" id="2.60.120.1140">
    <property type="entry name" value="Protein of unknown function DUF192"/>
    <property type="match status" value="1"/>
</dbReference>
<accession>A0A1I0BH95</accession>
<dbReference type="InterPro" id="IPR003795">
    <property type="entry name" value="DUF192"/>
</dbReference>
<keyword evidence="2" id="KW-1185">Reference proteome</keyword>
<gene>
    <name evidence="1" type="ORF">SAMN05216389_1058</name>
</gene>
<dbReference type="InterPro" id="IPR038695">
    <property type="entry name" value="Saro_0823-like_sf"/>
</dbReference>